<evidence type="ECO:0000259" key="6">
    <source>
        <dbReference type="PROSITE" id="PS50035"/>
    </source>
</evidence>
<dbReference type="InterPro" id="IPR016834">
    <property type="entry name" value="UCP026306"/>
</dbReference>
<dbReference type="PROSITE" id="PS50035">
    <property type="entry name" value="PLD"/>
    <property type="match status" value="1"/>
</dbReference>
<dbReference type="KEGG" id="ecv:APECO1_3532"/>
<name>A0A0H2Z2B7_ECOK1</name>
<accession>A0A0H2Z2B7</accession>
<dbReference type="CDD" id="cd09118">
    <property type="entry name" value="PLDc_yjhR_C_like"/>
    <property type="match status" value="1"/>
</dbReference>
<dbReference type="GO" id="GO:0006793">
    <property type="term" value="P:phosphorus metabolic process"/>
    <property type="evidence" value="ECO:0007669"/>
    <property type="project" value="UniProtKB-ARBA"/>
</dbReference>
<evidence type="ECO:0000256" key="3">
    <source>
        <dbReference type="ARBA" id="ARBA00022801"/>
    </source>
</evidence>
<evidence type="ECO:0000313" key="7">
    <source>
        <dbReference type="EMBL" id="ABJ02395.1"/>
    </source>
</evidence>
<keyword evidence="5" id="KW-0067">ATP-binding</keyword>
<dbReference type="Proteomes" id="UP000008216">
    <property type="component" value="Chromosome"/>
</dbReference>
<dbReference type="GO" id="GO:0016787">
    <property type="term" value="F:hydrolase activity"/>
    <property type="evidence" value="ECO:0007669"/>
    <property type="project" value="UniProtKB-KW"/>
</dbReference>
<evidence type="ECO:0000256" key="1">
    <source>
        <dbReference type="ARBA" id="ARBA00007913"/>
    </source>
</evidence>
<dbReference type="Pfam" id="PF13086">
    <property type="entry name" value="AAA_11"/>
    <property type="match status" value="1"/>
</dbReference>
<gene>
    <name evidence="7" type="ORF">APECO1_3532</name>
</gene>
<dbReference type="Gene3D" id="3.30.870.10">
    <property type="entry name" value="Endonuclease Chain A"/>
    <property type="match status" value="1"/>
</dbReference>
<organism evidence="7 8">
    <name type="scientific">Escherichia coli O1:K1 / APEC</name>
    <dbReference type="NCBI Taxonomy" id="405955"/>
    <lineage>
        <taxon>Bacteria</taxon>
        <taxon>Pseudomonadati</taxon>
        <taxon>Pseudomonadota</taxon>
        <taxon>Gammaproteobacteria</taxon>
        <taxon>Enterobacterales</taxon>
        <taxon>Enterobacteriaceae</taxon>
        <taxon>Escherichia</taxon>
    </lineage>
</organism>
<dbReference type="InterPro" id="IPR041677">
    <property type="entry name" value="DNA2/NAM7_AAA_11"/>
</dbReference>
<evidence type="ECO:0000256" key="5">
    <source>
        <dbReference type="ARBA" id="ARBA00022840"/>
    </source>
</evidence>
<dbReference type="SUPFAM" id="SSF52540">
    <property type="entry name" value="P-loop containing nucleoside triphosphate hydrolases"/>
    <property type="match status" value="1"/>
</dbReference>
<dbReference type="InterPro" id="IPR025202">
    <property type="entry name" value="PLD-like_dom"/>
</dbReference>
<dbReference type="Pfam" id="PF13087">
    <property type="entry name" value="AAA_12"/>
    <property type="match status" value="1"/>
</dbReference>
<evidence type="ECO:0000313" key="8">
    <source>
        <dbReference type="Proteomes" id="UP000008216"/>
    </source>
</evidence>
<dbReference type="CDD" id="cd18808">
    <property type="entry name" value="SF1_C_Upf1"/>
    <property type="match status" value="1"/>
</dbReference>
<proteinExistence type="inferred from homology"/>
<keyword evidence="3" id="KW-0378">Hydrolase</keyword>
<evidence type="ECO:0000256" key="2">
    <source>
        <dbReference type="ARBA" id="ARBA00022741"/>
    </source>
</evidence>
<dbReference type="PANTHER" id="PTHR43788">
    <property type="entry name" value="DNA2/NAM7 HELICASE FAMILY MEMBER"/>
    <property type="match status" value="1"/>
</dbReference>
<dbReference type="HOGENOM" id="CLU_008885_0_0_6"/>
<protein>
    <submittedName>
        <fullName evidence="7">Superfamily I DNA helicase</fullName>
    </submittedName>
</protein>
<sequence length="1175" mass="131992">MGLVMDENALGFASYWRNSLADAESGKGSFERKDAKNFTHWHGIAAGRLDEAIVSKFFEGEKDDVETVDVVLRPKVYFRLLQHGKDRSAGAPDIVTPLVTPALLSREGFLYPTPATSIPRDLLEPLPKGAFSIGEIGQYDKYKTIHTSFSINFDDSIDKTAETDEEREARYAALQQEWRQYLDDSERLLKNVAGDWIKNPEQYELAEHGYIVKTAQSGGASFHILSLYDHLLVCKKDVPLFNRFASREVHAAESLLAPGAKFSDRLGHSGDKFPLAKAQRDALSHFLDARHGDILAVNGPPGTGKTTLVLSIIATQWARAALEKSEPPVIIATSTNNQAVTNIIEAFGKDFSQGTGAMAGRWLPELKSFGAYFPSSTRKAEAAKKYQTEDFFNQVESKEYVEDALLFYLEKAKAAFPEKECSSPEKVIELLHGQLVAKSEQLKRLNATWQTLSQVRAARELIANDIEQYLDNLNKLLSGQEQKVTLLKSAKTEWKKYRAGESLIYSLFSWLPAVRSKRQYQIQLFLEDKLGALIAGNQWSDPETIERNIDGLLNSAEREQTTYRQQIDSAHEIVLKEQQAVQEWQRLAFDLGYEGDEELSFSQADELADTQIRFPAFLLTTHYWEGRWLMDMARIDDLQEEKKKKGAKGVTARWQRRMKLTPCVVMTCYMLPGNMQISEHKGQRKFEKSYLYDFADLLIVDEAGQVLPEVAAASFALAKKALVIGDTEQIPPIWSIAPAIDVGNMLAEKILSGSTQEEITEKYTAIADLGKSAASGSVMKIAQFASRYQYDPELARGMYLYEHRRCFDNIIGYCNTLCYHGKLLPKRGREESNLMPAMGYLHIDGKGEQASSGSRYNLLEAETIAAWLAENQQNIEAHYGKSLHEVVGIVTPFSAQVSTIKQALGKQGISTGANEKSLTVGTVHSLQGAERAIVIFSPVYSKHEDGGFIDSDNSMLNVAVSRAKDSFLVFGDMDLFEVQPASSPRGLLAKYLFESEKNALSFDYKERKDLKTSETKIYTLHGVEQHDNFLNQTFENTDKHITIVSPWLTWQKLEQTGFLDSMIAACSRGINVTIVTDRSYNTEHKDFEKRKEKQQNLKAALEKLNALGIATKLVNRVHSKIVIGDDGLLCVGSFNWFSATREARYERYDTSMVYCGDNLKGEIEAIYNSLERRQV</sequence>
<dbReference type="PIRSF" id="PIRSF026306">
    <property type="entry name" value="UCP026306"/>
    <property type="match status" value="1"/>
</dbReference>
<dbReference type="InterPro" id="IPR047187">
    <property type="entry name" value="SF1_C_Upf1"/>
</dbReference>
<keyword evidence="4 7" id="KW-0347">Helicase</keyword>
<dbReference type="GO" id="GO:0005524">
    <property type="term" value="F:ATP binding"/>
    <property type="evidence" value="ECO:0007669"/>
    <property type="project" value="UniProtKB-KW"/>
</dbReference>
<dbReference type="AlphaFoldDB" id="A0A0H2Z2B7"/>
<dbReference type="InterPro" id="IPR050534">
    <property type="entry name" value="Coronavir_polyprotein_1ab"/>
</dbReference>
<dbReference type="InterPro" id="IPR041679">
    <property type="entry name" value="DNA2/NAM7-like_C"/>
</dbReference>
<reference evidence="7 8" key="1">
    <citation type="journal article" date="2007" name="J. Bacteriol.">
        <title>The genome sequence of avian pathogenic Escherichia coli strain O1:K1:H7 shares strong similarities with human extraintestinal pathogenic E. coli genomes.</title>
        <authorList>
            <person name="Johnson T.J."/>
            <person name="Kariyawasam S."/>
            <person name="Wannemuehler Y."/>
            <person name="Mangiamele P."/>
            <person name="Johnson S.J."/>
            <person name="Doetkott C."/>
            <person name="Skyberg J.A."/>
            <person name="Lynne A.M."/>
            <person name="Johnson J.R."/>
            <person name="Nolan L.K."/>
        </authorList>
    </citation>
    <scope>NUCLEOTIDE SEQUENCE [LARGE SCALE GENOMIC DNA]</scope>
    <source>
        <strain evidence="7">APEC O1</strain>
    </source>
</reference>
<keyword evidence="2" id="KW-0547">Nucleotide-binding</keyword>
<dbReference type="Pfam" id="PF13091">
    <property type="entry name" value="PLDc_2"/>
    <property type="match status" value="1"/>
</dbReference>
<dbReference type="InterPro" id="IPR027417">
    <property type="entry name" value="P-loop_NTPase"/>
</dbReference>
<dbReference type="FunFam" id="3.40.50.300:FF:001663">
    <property type="entry name" value="Superfamily I DNA helicase"/>
    <property type="match status" value="1"/>
</dbReference>
<comment type="similarity">
    <text evidence="1">Belongs to the DNA2/NAM7 helicase family.</text>
</comment>
<feature type="domain" description="PLD phosphodiesterase" evidence="6">
    <location>
        <begin position="1113"/>
        <end position="1140"/>
    </location>
</feature>
<dbReference type="InterPro" id="IPR001736">
    <property type="entry name" value="PLipase_D/transphosphatidylase"/>
</dbReference>
<dbReference type="SUPFAM" id="SSF56024">
    <property type="entry name" value="Phospholipase D/nuclease"/>
    <property type="match status" value="1"/>
</dbReference>
<evidence type="ECO:0000256" key="4">
    <source>
        <dbReference type="ARBA" id="ARBA00022806"/>
    </source>
</evidence>
<keyword evidence="8" id="KW-1185">Reference proteome</keyword>
<dbReference type="Gene3D" id="3.40.50.300">
    <property type="entry name" value="P-loop containing nucleotide triphosphate hydrolases"/>
    <property type="match status" value="2"/>
</dbReference>
<dbReference type="PANTHER" id="PTHR43788:SF8">
    <property type="entry name" value="DNA-BINDING PROTEIN SMUBP-2"/>
    <property type="match status" value="1"/>
</dbReference>
<dbReference type="EMBL" id="CP000468">
    <property type="protein sequence ID" value="ABJ02395.1"/>
    <property type="molecule type" value="Genomic_DNA"/>
</dbReference>
<dbReference type="GO" id="GO:0043139">
    <property type="term" value="F:5'-3' DNA helicase activity"/>
    <property type="evidence" value="ECO:0007669"/>
    <property type="project" value="TreeGrafter"/>
</dbReference>